<dbReference type="PROSITE" id="PS50294">
    <property type="entry name" value="WD_REPEATS_REGION"/>
    <property type="match status" value="2"/>
</dbReference>
<dbReference type="InterPro" id="IPR036322">
    <property type="entry name" value="WD40_repeat_dom_sf"/>
</dbReference>
<proteinExistence type="predicted"/>
<evidence type="ECO:0000313" key="4">
    <source>
        <dbReference type="EMBL" id="NER26394.1"/>
    </source>
</evidence>
<comment type="caution">
    <text evidence="4">The sequence shown here is derived from an EMBL/GenBank/DDBJ whole genome shotgun (WGS) entry which is preliminary data.</text>
</comment>
<dbReference type="AlphaFoldDB" id="A0A6B3N8E5"/>
<name>A0A6B3N8E5_9CYAN</name>
<keyword evidence="1 3" id="KW-0853">WD repeat</keyword>
<dbReference type="SUPFAM" id="SSF50978">
    <property type="entry name" value="WD40 repeat-like"/>
    <property type="match status" value="1"/>
</dbReference>
<organism evidence="4">
    <name type="scientific">Symploca sp. SIO1C4</name>
    <dbReference type="NCBI Taxonomy" id="2607765"/>
    <lineage>
        <taxon>Bacteria</taxon>
        <taxon>Bacillati</taxon>
        <taxon>Cyanobacteriota</taxon>
        <taxon>Cyanophyceae</taxon>
        <taxon>Coleofasciculales</taxon>
        <taxon>Coleofasciculaceae</taxon>
        <taxon>Symploca</taxon>
    </lineage>
</organism>
<dbReference type="Pfam" id="PF00400">
    <property type="entry name" value="WD40"/>
    <property type="match status" value="5"/>
</dbReference>
<feature type="repeat" description="WD" evidence="3">
    <location>
        <begin position="281"/>
        <end position="312"/>
    </location>
</feature>
<dbReference type="PANTHER" id="PTHR19848:SF8">
    <property type="entry name" value="F-BOX AND WD REPEAT DOMAIN CONTAINING 7"/>
    <property type="match status" value="1"/>
</dbReference>
<gene>
    <name evidence="4" type="ORF">F6J89_01860</name>
</gene>
<keyword evidence="2" id="KW-0677">Repeat</keyword>
<dbReference type="PANTHER" id="PTHR19848">
    <property type="entry name" value="WD40 REPEAT PROTEIN"/>
    <property type="match status" value="1"/>
</dbReference>
<evidence type="ECO:0000256" key="1">
    <source>
        <dbReference type="ARBA" id="ARBA00022574"/>
    </source>
</evidence>
<dbReference type="PROSITE" id="PS50082">
    <property type="entry name" value="WD_REPEATS_2"/>
    <property type="match status" value="3"/>
</dbReference>
<feature type="repeat" description="WD" evidence="3">
    <location>
        <begin position="322"/>
        <end position="354"/>
    </location>
</feature>
<dbReference type="SMART" id="SM00320">
    <property type="entry name" value="WD40"/>
    <property type="match status" value="8"/>
</dbReference>
<dbReference type="Gene3D" id="2.130.10.10">
    <property type="entry name" value="YVTN repeat-like/Quinoprotein amine dehydrogenase"/>
    <property type="match status" value="3"/>
</dbReference>
<protein>
    <submittedName>
        <fullName evidence="4">Uncharacterized protein</fullName>
    </submittedName>
</protein>
<accession>A0A6B3N8E5</accession>
<feature type="repeat" description="WD" evidence="3">
    <location>
        <begin position="56"/>
        <end position="88"/>
    </location>
</feature>
<sequence length="363" mass="39238">MFGVGTKGKVLFQQQWQDSLSEYVTAVAWSPDGLLAASSAAGEVVVWQDGNLVSLLPAGVASIDCLAFSSDGKFLAAGGQDGKVRIWSTIPTLKRGRKQEQEVKLIASLDNTPSWVDKLAWSPTCNHLAFSLGRYVQIWDADSQTVITTLPFANSSVLDLAWRPNGESIAISGNGGVKVWSTIDWDYKPYLIDMPSASIVTAWSGDSKYIASGNLDNTITVLEYGSPHPWIMRGFPGKISNLTWSQRGSSNAPLLAASSVEGIAVWKKEADDKDSWNANVLTLHDSKIQGLEFHPHSLLLASAADDGWLGLWTKAKQVRQILEGARCGFSCLAWSKDGQHLAAGGQNGELIIWSESKRGKGFG</sequence>
<dbReference type="InterPro" id="IPR001680">
    <property type="entry name" value="WD40_rpt"/>
</dbReference>
<dbReference type="InterPro" id="IPR015943">
    <property type="entry name" value="WD40/YVTN_repeat-like_dom_sf"/>
</dbReference>
<reference evidence="4" key="1">
    <citation type="submission" date="2019-11" db="EMBL/GenBank/DDBJ databases">
        <title>Genomic insights into an expanded diversity of filamentous marine cyanobacteria reveals the extraordinary biosynthetic potential of Moorea and Okeania.</title>
        <authorList>
            <person name="Ferreira Leao T."/>
            <person name="Wang M."/>
            <person name="Moss N."/>
            <person name="Da Silva R."/>
            <person name="Sanders J."/>
            <person name="Nurk S."/>
            <person name="Gurevich A."/>
            <person name="Humphrey G."/>
            <person name="Reher R."/>
            <person name="Zhu Q."/>
            <person name="Belda-Ferre P."/>
            <person name="Glukhov E."/>
            <person name="Rex R."/>
            <person name="Dorrestein P.C."/>
            <person name="Knight R."/>
            <person name="Pevzner P."/>
            <person name="Gerwick W.H."/>
            <person name="Gerwick L."/>
        </authorList>
    </citation>
    <scope>NUCLEOTIDE SEQUENCE</scope>
    <source>
        <strain evidence="4">SIO1C4</strain>
    </source>
</reference>
<evidence type="ECO:0000256" key="3">
    <source>
        <dbReference type="PROSITE-ProRule" id="PRU00221"/>
    </source>
</evidence>
<evidence type="ECO:0000256" key="2">
    <source>
        <dbReference type="ARBA" id="ARBA00022737"/>
    </source>
</evidence>
<dbReference type="EMBL" id="JAAHFQ010000026">
    <property type="protein sequence ID" value="NER26394.1"/>
    <property type="molecule type" value="Genomic_DNA"/>
</dbReference>